<dbReference type="EMBL" id="LAZR01010433">
    <property type="protein sequence ID" value="KKM66961.1"/>
    <property type="molecule type" value="Genomic_DNA"/>
</dbReference>
<name>A0A0F9JWY0_9ZZZZ</name>
<feature type="transmembrane region" description="Helical" evidence="1">
    <location>
        <begin position="36"/>
        <end position="55"/>
    </location>
</feature>
<protein>
    <submittedName>
        <fullName evidence="2">Uncharacterized protein</fullName>
    </submittedName>
</protein>
<sequence>MEGGNTVMVNYPDLSSLNNESGIAGLMALPNSSYPYFWAWILGGIWVILVMGMYFKDKETTGRTRIFSSMAVSCLAILLLSTIGTIFGIVSPEIMIYILVFCITIIGTWFLTSGR</sequence>
<evidence type="ECO:0000256" key="1">
    <source>
        <dbReference type="SAM" id="Phobius"/>
    </source>
</evidence>
<keyword evidence="1" id="KW-0812">Transmembrane</keyword>
<gene>
    <name evidence="2" type="ORF">LCGC14_1475920</name>
</gene>
<reference evidence="2" key="1">
    <citation type="journal article" date="2015" name="Nature">
        <title>Complex archaea that bridge the gap between prokaryotes and eukaryotes.</title>
        <authorList>
            <person name="Spang A."/>
            <person name="Saw J.H."/>
            <person name="Jorgensen S.L."/>
            <person name="Zaremba-Niedzwiedzka K."/>
            <person name="Martijn J."/>
            <person name="Lind A.E."/>
            <person name="van Eijk R."/>
            <person name="Schleper C."/>
            <person name="Guy L."/>
            <person name="Ettema T.J."/>
        </authorList>
    </citation>
    <scope>NUCLEOTIDE SEQUENCE</scope>
</reference>
<organism evidence="2">
    <name type="scientific">marine sediment metagenome</name>
    <dbReference type="NCBI Taxonomy" id="412755"/>
    <lineage>
        <taxon>unclassified sequences</taxon>
        <taxon>metagenomes</taxon>
        <taxon>ecological metagenomes</taxon>
    </lineage>
</organism>
<keyword evidence="1" id="KW-1133">Transmembrane helix</keyword>
<evidence type="ECO:0000313" key="2">
    <source>
        <dbReference type="EMBL" id="KKM66961.1"/>
    </source>
</evidence>
<feature type="transmembrane region" description="Helical" evidence="1">
    <location>
        <begin position="67"/>
        <end position="88"/>
    </location>
</feature>
<keyword evidence="1" id="KW-0472">Membrane</keyword>
<accession>A0A0F9JWY0</accession>
<comment type="caution">
    <text evidence="2">The sequence shown here is derived from an EMBL/GenBank/DDBJ whole genome shotgun (WGS) entry which is preliminary data.</text>
</comment>
<feature type="transmembrane region" description="Helical" evidence="1">
    <location>
        <begin position="94"/>
        <end position="112"/>
    </location>
</feature>
<proteinExistence type="predicted"/>
<dbReference type="AlphaFoldDB" id="A0A0F9JWY0"/>